<dbReference type="Proteomes" id="UP001160130">
    <property type="component" value="Unassembled WGS sequence"/>
</dbReference>
<accession>A0ABT6L1I2</accession>
<name>A0ABT6L1I2_9MYCO</name>
<organism evidence="2 3">
    <name type="scientific">Mycolicibacterium frederiksbergense</name>
    <dbReference type="NCBI Taxonomy" id="117567"/>
    <lineage>
        <taxon>Bacteria</taxon>
        <taxon>Bacillati</taxon>
        <taxon>Actinomycetota</taxon>
        <taxon>Actinomycetes</taxon>
        <taxon>Mycobacteriales</taxon>
        <taxon>Mycobacteriaceae</taxon>
        <taxon>Mycolicibacterium</taxon>
    </lineage>
</organism>
<reference evidence="2 3" key="1">
    <citation type="submission" date="2023-04" db="EMBL/GenBank/DDBJ databases">
        <title>Forest soil microbial communities from Buena Vista Peninsula, Colon Province, Panama.</title>
        <authorList>
            <person name="Bouskill N."/>
        </authorList>
    </citation>
    <scope>NUCLEOTIDE SEQUENCE [LARGE SCALE GENOMIC DNA]</scope>
    <source>
        <strain evidence="2 3">AC80</strain>
    </source>
</reference>
<evidence type="ECO:0000256" key="1">
    <source>
        <dbReference type="SAM" id="MobiDB-lite"/>
    </source>
</evidence>
<sequence>MEISTRSFFTAGMALTAAGTLALAPVVLPVGERSALLPIVSAPDIRLSAVIDPADVQALIANLYSTLDDVTQTVAAVSLVPGNSIVDVLTRANAVNGELWNGLINATDSVQLRGLLAALGSMSTNNFSELIATVDALNIDIAMLPAQISETIGFAVTGSLTAALGALTNLINQPLAASSYTGLASSALQQVIVAGEGVLQTVDWIGQAGFGAANTIVDGLWQQVPGALSGLNDVLSGAAEQSDSAVVDAVIATVQGLAIAPAYAASSAALRLASSIVGTGWDGFDTGMKAGAWALAYPIYAVQDALKTVGDKPLDPASYTRALAQLIGGGFNVGNTLVTAGSDLLTLSTGLAKDLNVNVADTIAGLSDAVGEMASAVLHAAGLPSDVAALPKALTTEVTAAVRATQKFVDTNLISPVDSLIANGEHALIDASSAVQGAINKALGATDLPDPNTRTEWGYHPFSAASDGKAAVSGLKSGPVAEISVDPGTEPHAAPIQGDVLATPSERGVLDTNIGPAGSAAAVAQAVAGDTEKETESPAPAGRHRIGATERGVSVDSLLKRAREAKKAEREDTRAQLRERLNLGQRHADGKRDAVKNDRGTGMPTNKVGAQGKTADDTAA</sequence>
<dbReference type="EMBL" id="JARXVE010000005">
    <property type="protein sequence ID" value="MDH6196799.1"/>
    <property type="molecule type" value="Genomic_DNA"/>
</dbReference>
<proteinExistence type="predicted"/>
<evidence type="ECO:0008006" key="4">
    <source>
        <dbReference type="Google" id="ProtNLM"/>
    </source>
</evidence>
<comment type="caution">
    <text evidence="2">The sequence shown here is derived from an EMBL/GenBank/DDBJ whole genome shotgun (WGS) entry which is preliminary data.</text>
</comment>
<evidence type="ECO:0000313" key="2">
    <source>
        <dbReference type="EMBL" id="MDH6196799.1"/>
    </source>
</evidence>
<gene>
    <name evidence="2" type="ORF">M2272_003452</name>
</gene>
<feature type="compositionally biased region" description="Basic and acidic residues" evidence="1">
    <location>
        <begin position="558"/>
        <end position="599"/>
    </location>
</feature>
<evidence type="ECO:0000313" key="3">
    <source>
        <dbReference type="Proteomes" id="UP001160130"/>
    </source>
</evidence>
<feature type="region of interest" description="Disordered" evidence="1">
    <location>
        <begin position="525"/>
        <end position="620"/>
    </location>
</feature>
<protein>
    <recommendedName>
        <fullName evidence="4">PE-PGRS family protein</fullName>
    </recommendedName>
</protein>
<keyword evidence="3" id="KW-1185">Reference proteome</keyword>